<dbReference type="GO" id="GO:0016491">
    <property type="term" value="F:oxidoreductase activity"/>
    <property type="evidence" value="ECO:0007669"/>
    <property type="project" value="UniProtKB-KW"/>
</dbReference>
<dbReference type="SUPFAM" id="SSF55469">
    <property type="entry name" value="FMN-dependent nitroreductase-like"/>
    <property type="match status" value="1"/>
</dbReference>
<name>A0A382EAE0_9ZZZZ</name>
<dbReference type="PANTHER" id="PTHR43673:SF2">
    <property type="entry name" value="NITROREDUCTASE"/>
    <property type="match status" value="1"/>
</dbReference>
<keyword evidence="3" id="KW-0285">Flavoprotein</keyword>
<reference evidence="7" key="1">
    <citation type="submission" date="2018-05" db="EMBL/GenBank/DDBJ databases">
        <authorList>
            <person name="Lanie J.A."/>
            <person name="Ng W.-L."/>
            <person name="Kazmierczak K.M."/>
            <person name="Andrzejewski T.M."/>
            <person name="Davidsen T.M."/>
            <person name="Wayne K.J."/>
            <person name="Tettelin H."/>
            <person name="Glass J.I."/>
            <person name="Rusch D."/>
            <person name="Podicherti R."/>
            <person name="Tsui H.-C.T."/>
            <person name="Winkler M.E."/>
        </authorList>
    </citation>
    <scope>NUCLEOTIDE SEQUENCE</scope>
</reference>
<dbReference type="Pfam" id="PF00881">
    <property type="entry name" value="Nitroreductase"/>
    <property type="match status" value="1"/>
</dbReference>
<evidence type="ECO:0000259" key="6">
    <source>
        <dbReference type="Pfam" id="PF00881"/>
    </source>
</evidence>
<gene>
    <name evidence="7" type="ORF">METZ01_LOCUS199908</name>
</gene>
<protein>
    <recommendedName>
        <fullName evidence="6">Nitroreductase domain-containing protein</fullName>
    </recommendedName>
</protein>
<dbReference type="InterPro" id="IPR029479">
    <property type="entry name" value="Nitroreductase"/>
</dbReference>
<dbReference type="CDD" id="cd02136">
    <property type="entry name" value="PnbA_NfnB-like"/>
    <property type="match status" value="1"/>
</dbReference>
<dbReference type="AlphaFoldDB" id="A0A382EAE0"/>
<evidence type="ECO:0000313" key="7">
    <source>
        <dbReference type="EMBL" id="SVB47054.1"/>
    </source>
</evidence>
<feature type="domain" description="Nitroreductase" evidence="6">
    <location>
        <begin position="27"/>
        <end position="214"/>
    </location>
</feature>
<evidence type="ECO:0000256" key="2">
    <source>
        <dbReference type="ARBA" id="ARBA00007118"/>
    </source>
</evidence>
<evidence type="ECO:0000256" key="1">
    <source>
        <dbReference type="ARBA" id="ARBA00001917"/>
    </source>
</evidence>
<dbReference type="Gene3D" id="3.40.109.10">
    <property type="entry name" value="NADH Oxidase"/>
    <property type="match status" value="1"/>
</dbReference>
<sequence>MENFNTESEATKLTMADSSMSLVEAVTTRRSVRGFLDKEVPQEVLDRIFEIAQQAPSNCNVQPWKAYVASGELKESLKKQMHENTANGVAPNPDYSYTSNFENEYRVRQVECAVALYSKMGIGRGDKEGRMRAVLRNFEFFDAPYIAFIGMDPSFGTTVAVDVGMWAQTLMLTMVAFGLHSCPMGTMRNYPDVVRQAFDIQDGTKILFGISFGYENPALPANETRTTRDATSSNVVFKS</sequence>
<evidence type="ECO:0000256" key="3">
    <source>
        <dbReference type="ARBA" id="ARBA00022630"/>
    </source>
</evidence>
<keyword evidence="5" id="KW-0560">Oxidoreductase</keyword>
<comment type="similarity">
    <text evidence="2">Belongs to the nitroreductase family.</text>
</comment>
<dbReference type="EMBL" id="UINC01043263">
    <property type="protein sequence ID" value="SVB47054.1"/>
    <property type="molecule type" value="Genomic_DNA"/>
</dbReference>
<comment type="cofactor">
    <cofactor evidence="1">
        <name>FMN</name>
        <dbReference type="ChEBI" id="CHEBI:58210"/>
    </cofactor>
</comment>
<evidence type="ECO:0000256" key="5">
    <source>
        <dbReference type="ARBA" id="ARBA00023002"/>
    </source>
</evidence>
<accession>A0A382EAE0</accession>
<keyword evidence="4" id="KW-0288">FMN</keyword>
<proteinExistence type="inferred from homology"/>
<dbReference type="InterPro" id="IPR000415">
    <property type="entry name" value="Nitroreductase-like"/>
</dbReference>
<dbReference type="PANTHER" id="PTHR43673">
    <property type="entry name" value="NAD(P)H NITROREDUCTASE YDGI-RELATED"/>
    <property type="match status" value="1"/>
</dbReference>
<evidence type="ECO:0000256" key="4">
    <source>
        <dbReference type="ARBA" id="ARBA00022643"/>
    </source>
</evidence>
<organism evidence="7">
    <name type="scientific">marine metagenome</name>
    <dbReference type="NCBI Taxonomy" id="408172"/>
    <lineage>
        <taxon>unclassified sequences</taxon>
        <taxon>metagenomes</taxon>
        <taxon>ecological metagenomes</taxon>
    </lineage>
</organism>